<evidence type="ECO:0000256" key="2">
    <source>
        <dbReference type="ARBA" id="ARBA00023445"/>
    </source>
</evidence>
<dbReference type="SUPFAM" id="SSF51735">
    <property type="entry name" value="NAD(P)-binding Rossmann-fold domains"/>
    <property type="match status" value="1"/>
</dbReference>
<dbReference type="InterPro" id="IPR001509">
    <property type="entry name" value="Epimerase_deHydtase"/>
</dbReference>
<dbReference type="EMBL" id="CAHR02000288">
    <property type="protein sequence ID" value="CCG84695.1"/>
    <property type="molecule type" value="Genomic_DNA"/>
</dbReference>
<dbReference type="eggNOG" id="KOG1502">
    <property type="taxonomic scope" value="Eukaryota"/>
</dbReference>
<dbReference type="InterPro" id="IPR036291">
    <property type="entry name" value="NAD(P)-bd_dom_sf"/>
</dbReference>
<dbReference type="Pfam" id="PF01370">
    <property type="entry name" value="Epimerase"/>
    <property type="match status" value="1"/>
</dbReference>
<evidence type="ECO:0000313" key="4">
    <source>
        <dbReference type="EMBL" id="CCG84695.1"/>
    </source>
</evidence>
<evidence type="ECO:0000256" key="1">
    <source>
        <dbReference type="ARBA" id="ARBA00023002"/>
    </source>
</evidence>
<protein>
    <recommendedName>
        <fullName evidence="3">NAD-dependent epimerase/dehydratase domain-containing protein</fullName>
    </recommendedName>
</protein>
<keyword evidence="5" id="KW-1185">Reference proteome</keyword>
<dbReference type="AlphaFoldDB" id="R4XG40"/>
<evidence type="ECO:0000259" key="3">
    <source>
        <dbReference type="Pfam" id="PF01370"/>
    </source>
</evidence>
<reference evidence="4 5" key="1">
    <citation type="journal article" date="2013" name="MBio">
        <title>Genome sequencing of the plant pathogen Taphrina deformans, the causal agent of peach leaf curl.</title>
        <authorList>
            <person name="Cisse O.H."/>
            <person name="Almeida J.M.G.C.F."/>
            <person name="Fonseca A."/>
            <person name="Kumar A.A."/>
            <person name="Salojaervi J."/>
            <person name="Overmyer K."/>
            <person name="Hauser P.M."/>
            <person name="Pagni M."/>
        </authorList>
    </citation>
    <scope>NUCLEOTIDE SEQUENCE [LARGE SCALE GENOMIC DNA]</scope>
    <source>
        <strain evidence="5">PYCC 5710 / ATCC 11124 / CBS 356.35 / IMI 108563 / JCM 9778 / NBRC 8474</strain>
    </source>
</reference>
<comment type="similarity">
    <text evidence="2">Belongs to the NAD(P)-dependent epimerase/dehydratase family. Dihydroflavonol-4-reductase subfamily.</text>
</comment>
<dbReference type="VEuPathDB" id="FungiDB:TAPDE_005206"/>
<proteinExistence type="inferred from homology"/>
<dbReference type="Proteomes" id="UP000013776">
    <property type="component" value="Unassembled WGS sequence"/>
</dbReference>
<feature type="domain" description="NAD-dependent epimerase/dehydratase" evidence="3">
    <location>
        <begin position="8"/>
        <end position="251"/>
    </location>
</feature>
<sequence length="348" mass="36983">MSASSNLVLVSGGSGFLALHCIAAALRQGYRVRTTVRSPAKEQNVLKELANAQPPVDTTKLEFVVADLLKDEGWNEAAAGAEIVLHVASPFPLTAPKHEDELIKPAVEGTLRVLRAAKASGTVRRVVVTSSVASISYGTLPKDSPYTEEDWSDPDGRQAPITAYAKSKTLAEKAAWDYVKTDGKGLEMATVNPVGIFGPPMLVPTESSTCGIVQQMLDGAMPAVPNIKFGFVDVRDVADLHMLAATTPGANGQRYIAVAGKSASLLDMSNMLRTNLGAQASKAPTRQMPNFLVKFLGLFMTQLKDTASEIGIVREFDNSKAKALGWTPRSNEESIISCAKALLNGGSI</sequence>
<dbReference type="PANTHER" id="PTHR10366:SF564">
    <property type="entry name" value="STEROL-4-ALPHA-CARBOXYLATE 3-DEHYDROGENASE, DECARBOXYLATING"/>
    <property type="match status" value="1"/>
</dbReference>
<dbReference type="STRING" id="1097556.R4XG40"/>
<organism evidence="4 5">
    <name type="scientific">Taphrina deformans (strain PYCC 5710 / ATCC 11124 / CBS 356.35 / IMI 108563 / JCM 9778 / NBRC 8474)</name>
    <name type="common">Peach leaf curl fungus</name>
    <name type="synonym">Lalaria deformans</name>
    <dbReference type="NCBI Taxonomy" id="1097556"/>
    <lineage>
        <taxon>Eukaryota</taxon>
        <taxon>Fungi</taxon>
        <taxon>Dikarya</taxon>
        <taxon>Ascomycota</taxon>
        <taxon>Taphrinomycotina</taxon>
        <taxon>Taphrinomycetes</taxon>
        <taxon>Taphrinales</taxon>
        <taxon>Taphrinaceae</taxon>
        <taxon>Taphrina</taxon>
    </lineage>
</organism>
<evidence type="ECO:0000313" key="5">
    <source>
        <dbReference type="Proteomes" id="UP000013776"/>
    </source>
</evidence>
<keyword evidence="1" id="KW-0560">Oxidoreductase</keyword>
<gene>
    <name evidence="4" type="ORF">TAPDE_005206</name>
</gene>
<dbReference type="GO" id="GO:0016616">
    <property type="term" value="F:oxidoreductase activity, acting on the CH-OH group of donors, NAD or NADP as acceptor"/>
    <property type="evidence" value="ECO:0007669"/>
    <property type="project" value="TreeGrafter"/>
</dbReference>
<dbReference type="OrthoDB" id="2735536at2759"/>
<dbReference type="InterPro" id="IPR050425">
    <property type="entry name" value="NAD(P)_dehydrat-like"/>
</dbReference>
<name>R4XG40_TAPDE</name>
<dbReference type="FunFam" id="3.40.50.720:FF:000336">
    <property type="entry name" value="Aldehyde reductase"/>
    <property type="match status" value="1"/>
</dbReference>
<dbReference type="PANTHER" id="PTHR10366">
    <property type="entry name" value="NAD DEPENDENT EPIMERASE/DEHYDRATASE"/>
    <property type="match status" value="1"/>
</dbReference>
<dbReference type="Gene3D" id="3.40.50.720">
    <property type="entry name" value="NAD(P)-binding Rossmann-like Domain"/>
    <property type="match status" value="1"/>
</dbReference>
<dbReference type="CDD" id="cd05227">
    <property type="entry name" value="AR_SDR_e"/>
    <property type="match status" value="1"/>
</dbReference>
<accession>R4XG40</accession>
<comment type="caution">
    <text evidence="4">The sequence shown here is derived from an EMBL/GenBank/DDBJ whole genome shotgun (WGS) entry which is preliminary data.</text>
</comment>